<feature type="compositionally biased region" description="Basic and acidic residues" evidence="1">
    <location>
        <begin position="383"/>
        <end position="401"/>
    </location>
</feature>
<dbReference type="GeneID" id="40328458"/>
<dbReference type="OrthoDB" id="250678at2759"/>
<evidence type="ECO:0000313" key="3">
    <source>
        <dbReference type="EMBL" id="RNF05485.1"/>
    </source>
</evidence>
<reference evidence="3 4" key="1">
    <citation type="journal article" date="2018" name="BMC Genomics">
        <title>Genomic comparison of Trypanosoma conorhini and Trypanosoma rangeli to Trypanosoma cruzi strains of high and low virulence.</title>
        <authorList>
            <person name="Bradwell K.R."/>
            <person name="Koparde V.N."/>
            <person name="Matveyev A.V."/>
            <person name="Serrano M.G."/>
            <person name="Alves J.M."/>
            <person name="Parikh H."/>
            <person name="Huang B."/>
            <person name="Lee V."/>
            <person name="Espinosa-Alvarez O."/>
            <person name="Ortiz P.A."/>
            <person name="Costa-Martins A.G."/>
            <person name="Teixeira M.M."/>
            <person name="Buck G.A."/>
        </authorList>
    </citation>
    <scope>NUCLEOTIDE SEQUENCE [LARGE SCALE GENOMIC DNA]</scope>
    <source>
        <strain evidence="3 4">AM80</strain>
    </source>
</reference>
<organism evidence="3 4">
    <name type="scientific">Trypanosoma rangeli</name>
    <dbReference type="NCBI Taxonomy" id="5698"/>
    <lineage>
        <taxon>Eukaryota</taxon>
        <taxon>Discoba</taxon>
        <taxon>Euglenozoa</taxon>
        <taxon>Kinetoplastea</taxon>
        <taxon>Metakinetoplastina</taxon>
        <taxon>Trypanosomatida</taxon>
        <taxon>Trypanosomatidae</taxon>
        <taxon>Trypanosoma</taxon>
        <taxon>Herpetosoma</taxon>
    </lineage>
</organism>
<dbReference type="EMBL" id="MKGL01000133">
    <property type="protein sequence ID" value="RNF05485.1"/>
    <property type="molecule type" value="Genomic_DNA"/>
</dbReference>
<feature type="signal peptide" evidence="2">
    <location>
        <begin position="1"/>
        <end position="20"/>
    </location>
</feature>
<dbReference type="RefSeq" id="XP_029238713.1">
    <property type="nucleotide sequence ID" value="XM_029381449.1"/>
</dbReference>
<name>A0A422NJ54_TRYRA</name>
<evidence type="ECO:0000313" key="4">
    <source>
        <dbReference type="Proteomes" id="UP000283634"/>
    </source>
</evidence>
<feature type="region of interest" description="Disordered" evidence="1">
    <location>
        <begin position="383"/>
        <end position="404"/>
    </location>
</feature>
<keyword evidence="2" id="KW-0732">Signal</keyword>
<keyword evidence="4" id="KW-1185">Reference proteome</keyword>
<evidence type="ECO:0000256" key="2">
    <source>
        <dbReference type="SAM" id="SignalP"/>
    </source>
</evidence>
<dbReference type="Proteomes" id="UP000283634">
    <property type="component" value="Unassembled WGS sequence"/>
</dbReference>
<feature type="chain" id="PRO_5019120467" evidence="2">
    <location>
        <begin position="21"/>
        <end position="451"/>
    </location>
</feature>
<dbReference type="AlphaFoldDB" id="A0A422NJ54"/>
<comment type="caution">
    <text evidence="3">The sequence shown here is derived from an EMBL/GenBank/DDBJ whole genome shotgun (WGS) entry which is preliminary data.</text>
</comment>
<protein>
    <submittedName>
        <fullName evidence="3">Uncharacterized protein</fullName>
    </submittedName>
</protein>
<accession>A0A422NJ54</accession>
<dbReference type="OMA" id="HYWPGEE"/>
<gene>
    <name evidence="3" type="ORF">TraAM80_04525</name>
</gene>
<proteinExistence type="predicted"/>
<evidence type="ECO:0000256" key="1">
    <source>
        <dbReference type="SAM" id="MobiDB-lite"/>
    </source>
</evidence>
<sequence length="451" mass="50981">MICALTVVVLGLLVAGQSDAFEIVPARVSHLKADHNVWKPSGAVILRGGVACARAYQESCPQCPQELTAVCTFDGGNTFSLQQTQYPFCGNRGVVINNSLFCPASLKQVNSSVLNVNLISYDSLDSLVETPNVDKMWTFHYWPGEEVTDIKFKGNTLAFPEEHLYLMNAVVVRGNYTVDHVLFNSSDGQIWKVQSRIPLDVADKTVLSQTGQHQIAVSAYTKGEHRIVYSFYKGTRWSTTRHLNTSFPPATLYVGNGIMIQTGLSNHSASLELGGFDETNLKRKVFRLTELYANKTEHNQLPQPFTTECTEEASCLTSSHVALMSLQPGHITALFDFVSNELQRKIVAAVSMVVDDSEEREAIILAKKKAEENAKLMEELKRKIQHENKERKRKEREEKRREEKKRRDRFLKADMVNIEVATSRTREDGEMIVVREVVEEMIDIEKNVFFW</sequence>